<protein>
    <submittedName>
        <fullName evidence="9">TolC family protein</fullName>
    </submittedName>
</protein>
<comment type="similarity">
    <text evidence="2">Belongs to the outer membrane factor (OMF) (TC 1.B.17) family.</text>
</comment>
<evidence type="ECO:0000256" key="4">
    <source>
        <dbReference type="ARBA" id="ARBA00022452"/>
    </source>
</evidence>
<dbReference type="PANTHER" id="PTHR30026:SF20">
    <property type="entry name" value="OUTER MEMBRANE PROTEIN TOLC"/>
    <property type="match status" value="1"/>
</dbReference>
<name>A0ABV7YUC9_9BACT</name>
<organism evidence="9 10">
    <name type="scientific">Lacihabitans lacunae</name>
    <dbReference type="NCBI Taxonomy" id="1028214"/>
    <lineage>
        <taxon>Bacteria</taxon>
        <taxon>Pseudomonadati</taxon>
        <taxon>Bacteroidota</taxon>
        <taxon>Cytophagia</taxon>
        <taxon>Cytophagales</taxon>
        <taxon>Leadbetterellaceae</taxon>
        <taxon>Lacihabitans</taxon>
    </lineage>
</organism>
<keyword evidence="10" id="KW-1185">Reference proteome</keyword>
<dbReference type="Gene3D" id="1.20.1600.10">
    <property type="entry name" value="Outer membrane efflux proteins (OEP)"/>
    <property type="match status" value="1"/>
</dbReference>
<evidence type="ECO:0000256" key="6">
    <source>
        <dbReference type="ARBA" id="ARBA00023136"/>
    </source>
</evidence>
<evidence type="ECO:0000313" key="10">
    <source>
        <dbReference type="Proteomes" id="UP001595616"/>
    </source>
</evidence>
<keyword evidence="6" id="KW-0472">Membrane</keyword>
<keyword evidence="7" id="KW-0998">Cell outer membrane</keyword>
<evidence type="ECO:0000256" key="5">
    <source>
        <dbReference type="ARBA" id="ARBA00022692"/>
    </source>
</evidence>
<feature type="chain" id="PRO_5045180351" evidence="8">
    <location>
        <begin position="20"/>
        <end position="432"/>
    </location>
</feature>
<evidence type="ECO:0000313" key="9">
    <source>
        <dbReference type="EMBL" id="MFC3809950.1"/>
    </source>
</evidence>
<dbReference type="Pfam" id="PF02321">
    <property type="entry name" value="OEP"/>
    <property type="match status" value="2"/>
</dbReference>
<keyword evidence="4" id="KW-1134">Transmembrane beta strand</keyword>
<accession>A0ABV7YUC9</accession>
<dbReference type="InterPro" id="IPR051906">
    <property type="entry name" value="TolC-like"/>
</dbReference>
<dbReference type="Proteomes" id="UP001595616">
    <property type="component" value="Unassembled WGS sequence"/>
</dbReference>
<sequence length="432" mass="49319">MKKIPILIILLLNSPLIFSQTMLSLEEAQSIAMENNWGLKVSQKQIEAADNRIFKANAGYSPVIDWNTSYSGSFNQVNQKFFDGRSVQRFGTSITPNTNLSLAWTLYDGRRMQAVYSRLNSQGQQSRIQNQLLVQNTLSNVMQAYYDIQRLQQSKSYLEVIIGYYEERLKITEERWQIGRGSKLDFLQSKTDYSTQKANLVNTLNELKGAKIRLNGLLARDPKTEFEVNDLSGYTNSDNLEILLENARMKNQEYLLLKKSEEINLLNQKEAKSFKLPRVGLTSSFGYNFNTNNAGLITFNQSVGLNTGITATWRVFDGQLNNRNIQLAKINGEIIKVQKEEWLNNIEMDITTAYYQNQNDETLLKLELENKALAEENLEISLEKFKLGASTILELNDAQTRFNNALSRLVNAQYNVKISALELLRLSGQLAQ</sequence>
<proteinExistence type="inferred from homology"/>
<keyword evidence="8" id="KW-0732">Signal</keyword>
<evidence type="ECO:0000256" key="3">
    <source>
        <dbReference type="ARBA" id="ARBA00022448"/>
    </source>
</evidence>
<comment type="caution">
    <text evidence="9">The sequence shown here is derived from an EMBL/GenBank/DDBJ whole genome shotgun (WGS) entry which is preliminary data.</text>
</comment>
<keyword evidence="5" id="KW-0812">Transmembrane</keyword>
<dbReference type="PANTHER" id="PTHR30026">
    <property type="entry name" value="OUTER MEMBRANE PROTEIN TOLC"/>
    <property type="match status" value="1"/>
</dbReference>
<comment type="subcellular location">
    <subcellularLocation>
        <location evidence="1">Cell outer membrane</location>
    </subcellularLocation>
</comment>
<feature type="signal peptide" evidence="8">
    <location>
        <begin position="1"/>
        <end position="19"/>
    </location>
</feature>
<dbReference type="EMBL" id="JBHRYQ010000001">
    <property type="protein sequence ID" value="MFC3809950.1"/>
    <property type="molecule type" value="Genomic_DNA"/>
</dbReference>
<dbReference type="SUPFAM" id="SSF56954">
    <property type="entry name" value="Outer membrane efflux proteins (OEP)"/>
    <property type="match status" value="1"/>
</dbReference>
<evidence type="ECO:0000256" key="2">
    <source>
        <dbReference type="ARBA" id="ARBA00007613"/>
    </source>
</evidence>
<reference evidence="10" key="1">
    <citation type="journal article" date="2019" name="Int. J. Syst. Evol. Microbiol.">
        <title>The Global Catalogue of Microorganisms (GCM) 10K type strain sequencing project: providing services to taxonomists for standard genome sequencing and annotation.</title>
        <authorList>
            <consortium name="The Broad Institute Genomics Platform"/>
            <consortium name="The Broad Institute Genome Sequencing Center for Infectious Disease"/>
            <person name="Wu L."/>
            <person name="Ma J."/>
        </authorList>
    </citation>
    <scope>NUCLEOTIDE SEQUENCE [LARGE SCALE GENOMIC DNA]</scope>
    <source>
        <strain evidence="10">CECT 7956</strain>
    </source>
</reference>
<dbReference type="InterPro" id="IPR003423">
    <property type="entry name" value="OMP_efflux"/>
</dbReference>
<dbReference type="RefSeq" id="WP_379835628.1">
    <property type="nucleotide sequence ID" value="NZ_JBHRYQ010000001.1"/>
</dbReference>
<evidence type="ECO:0000256" key="8">
    <source>
        <dbReference type="SAM" id="SignalP"/>
    </source>
</evidence>
<keyword evidence="3" id="KW-0813">Transport</keyword>
<evidence type="ECO:0000256" key="7">
    <source>
        <dbReference type="ARBA" id="ARBA00023237"/>
    </source>
</evidence>
<gene>
    <name evidence="9" type="ORF">ACFOOI_04745</name>
</gene>
<evidence type="ECO:0000256" key="1">
    <source>
        <dbReference type="ARBA" id="ARBA00004442"/>
    </source>
</evidence>